<protein>
    <submittedName>
        <fullName evidence="1">Uncharacterized protein</fullName>
    </submittedName>
</protein>
<accession>A0AAV4UIN2</accession>
<keyword evidence="2" id="KW-1185">Reference proteome</keyword>
<reference evidence="1 2" key="1">
    <citation type="submission" date="2021-06" db="EMBL/GenBank/DDBJ databases">
        <title>Caerostris darwini draft genome.</title>
        <authorList>
            <person name="Kono N."/>
            <person name="Arakawa K."/>
        </authorList>
    </citation>
    <scope>NUCLEOTIDE SEQUENCE [LARGE SCALE GENOMIC DNA]</scope>
</reference>
<proteinExistence type="predicted"/>
<dbReference type="AlphaFoldDB" id="A0AAV4UIN2"/>
<organism evidence="1 2">
    <name type="scientific">Caerostris darwini</name>
    <dbReference type="NCBI Taxonomy" id="1538125"/>
    <lineage>
        <taxon>Eukaryota</taxon>
        <taxon>Metazoa</taxon>
        <taxon>Ecdysozoa</taxon>
        <taxon>Arthropoda</taxon>
        <taxon>Chelicerata</taxon>
        <taxon>Arachnida</taxon>
        <taxon>Araneae</taxon>
        <taxon>Araneomorphae</taxon>
        <taxon>Entelegynae</taxon>
        <taxon>Araneoidea</taxon>
        <taxon>Araneidae</taxon>
        <taxon>Caerostris</taxon>
    </lineage>
</organism>
<sequence length="160" mass="18541">MLNSSASDITVAITIIPTWRTAFRQKFITATHSFRAPSEFNFRESFISELLRSKGSPQKWNFYLFLSCNVTPEFGGFIGHLKPRKDRKMNGFRGIVPLIQETRDAKRIFNLENDRSNMFSSLTGKPRFINLLLYFIGGRELSARWECGIFRQVYDSPENS</sequence>
<dbReference type="Proteomes" id="UP001054837">
    <property type="component" value="Unassembled WGS sequence"/>
</dbReference>
<gene>
    <name evidence="1" type="ORF">CDAR_574481</name>
</gene>
<evidence type="ECO:0000313" key="1">
    <source>
        <dbReference type="EMBL" id="GIY57454.1"/>
    </source>
</evidence>
<name>A0AAV4UIN2_9ARAC</name>
<dbReference type="EMBL" id="BPLQ01011338">
    <property type="protein sequence ID" value="GIY57454.1"/>
    <property type="molecule type" value="Genomic_DNA"/>
</dbReference>
<comment type="caution">
    <text evidence="1">The sequence shown here is derived from an EMBL/GenBank/DDBJ whole genome shotgun (WGS) entry which is preliminary data.</text>
</comment>
<evidence type="ECO:0000313" key="2">
    <source>
        <dbReference type="Proteomes" id="UP001054837"/>
    </source>
</evidence>